<dbReference type="Pfam" id="PF06798">
    <property type="entry name" value="PrkA"/>
    <property type="match status" value="1"/>
</dbReference>
<dbReference type="InterPro" id="IPR027417">
    <property type="entry name" value="P-loop_NTPase"/>
</dbReference>
<protein>
    <recommendedName>
        <fullName evidence="1">PrkA AAA domain-containing protein</fullName>
    </recommendedName>
</protein>
<comment type="caution">
    <text evidence="2">The sequence shown here is derived from an EMBL/GenBank/DDBJ whole genome shotgun (WGS) entry which is preliminary data.</text>
</comment>
<accession>A0A2H0CVH2</accession>
<evidence type="ECO:0000313" key="2">
    <source>
        <dbReference type="EMBL" id="PIP73912.1"/>
    </source>
</evidence>
<organism evidence="2 3">
    <name type="scientific">Candidatus Lloydbacteria bacterium CG22_combo_CG10-13_8_21_14_all_47_15</name>
    <dbReference type="NCBI Taxonomy" id="1974635"/>
    <lineage>
        <taxon>Bacteria</taxon>
        <taxon>Candidatus Lloydiibacteriota</taxon>
    </lineage>
</organism>
<evidence type="ECO:0000259" key="1">
    <source>
        <dbReference type="SMART" id="SM00763"/>
    </source>
</evidence>
<dbReference type="InterPro" id="IPR013153">
    <property type="entry name" value="Prk_AAA"/>
</dbReference>
<dbReference type="Proteomes" id="UP000230638">
    <property type="component" value="Unassembled WGS sequence"/>
</dbReference>
<dbReference type="Gene3D" id="3.40.50.300">
    <property type="entry name" value="P-loop containing nucleotide triphosphate hydrolases"/>
    <property type="match status" value="1"/>
</dbReference>
<sequence length="684" mass="78257">MNERKENSKLDVNGIIDKDIQQKKDKKRTKIEIPFKEYLKLVEQDPKIAQNAHARALEIILSAGVETIPEHEQCYGIDRRYSLFTNELYGIDKTISDFVDYLEAGAHRASSGKHVVLFLGPPGTGKSTIVRILMNAFEHYQVRPVFMIKGCPKFEEPLHLLPRNMREEIAKKLGIRIEGDLCPVCRDRLIKNYADGEEGTIRWWDVPVETLTFSKQGVRGLTSFEPSDEKSSDITTLTGRINIGVTSDPDRGYTDPYAYEITGKIPKGERGIFEPREICKNPSDILGIFFSVAEEREFEIQGSSFPHLSTDTIIISHTNLSKFKKFEGDKDNEGLHQRFHIISCPYPLRVKDELKTYQKLIERDSDFVSLKKCHIAPGSLELAATFAILTRLVESQKGIDLLTKAKLYNGEMLLADVEEDTDEVHSIRELMDEGQVHSDTTKKEGMFGVTPRDVLTALNSAIVEQSRKTRCLTPLNTIHALRNVFEHRMGYSPEELARFKTLLDAEEGESVVTEFRQYVMTMVNQAFLEAYDDLARQLFNDYIREIELYRSTKRQFVKTRLQDVPTDPLTGKPKEANMKLMRSIEQHIPLTEEQAERARGEYLERAGKDPSFSYEKYRPLARAVERKLLSDSRETLSIVLSTDKPHGSEETKRVDNIFKALKDKGFCPVCSKEIVNKAREFLNE</sequence>
<dbReference type="SUPFAM" id="SSF52540">
    <property type="entry name" value="P-loop containing nucleoside triphosphate hydrolases"/>
    <property type="match status" value="1"/>
</dbReference>
<evidence type="ECO:0000313" key="3">
    <source>
        <dbReference type="Proteomes" id="UP000230638"/>
    </source>
</evidence>
<dbReference type="AlphaFoldDB" id="A0A2H0CVH2"/>
<proteinExistence type="predicted"/>
<dbReference type="InterPro" id="IPR010650">
    <property type="entry name" value="PrkA_C"/>
</dbReference>
<feature type="domain" description="PrkA AAA" evidence="1">
    <location>
        <begin position="33"/>
        <end position="399"/>
    </location>
</feature>
<dbReference type="GO" id="GO:0004672">
    <property type="term" value="F:protein kinase activity"/>
    <property type="evidence" value="ECO:0007669"/>
    <property type="project" value="TreeGrafter"/>
</dbReference>
<dbReference type="EMBL" id="PCTL01000002">
    <property type="protein sequence ID" value="PIP73912.1"/>
    <property type="molecule type" value="Genomic_DNA"/>
</dbReference>
<dbReference type="Pfam" id="PF08298">
    <property type="entry name" value="AAA_PrkA"/>
    <property type="match status" value="1"/>
</dbReference>
<dbReference type="PANTHER" id="PTHR30267:SF2">
    <property type="entry name" value="PROTEIN PRKA"/>
    <property type="match status" value="1"/>
</dbReference>
<dbReference type="SMART" id="SM00763">
    <property type="entry name" value="AAA_PrkA"/>
    <property type="match status" value="1"/>
</dbReference>
<name>A0A2H0CVH2_9BACT</name>
<dbReference type="PANTHER" id="PTHR30267">
    <property type="entry name" value="PROTEIN KINASE PRKA"/>
    <property type="match status" value="1"/>
</dbReference>
<reference evidence="2 3" key="1">
    <citation type="submission" date="2017-09" db="EMBL/GenBank/DDBJ databases">
        <title>Depth-based differentiation of microbial function through sediment-hosted aquifers and enrichment of novel symbionts in the deep terrestrial subsurface.</title>
        <authorList>
            <person name="Probst A.J."/>
            <person name="Ladd B."/>
            <person name="Jarett J.K."/>
            <person name="Geller-Mcgrath D.E."/>
            <person name="Sieber C.M."/>
            <person name="Emerson J.B."/>
            <person name="Anantharaman K."/>
            <person name="Thomas B.C."/>
            <person name="Malmstrom R."/>
            <person name="Stieglmeier M."/>
            <person name="Klingl A."/>
            <person name="Woyke T."/>
            <person name="Ryan C.M."/>
            <person name="Banfield J.F."/>
        </authorList>
    </citation>
    <scope>NUCLEOTIDE SEQUENCE [LARGE SCALE GENOMIC DNA]</scope>
    <source>
        <strain evidence="2">CG22_combo_CG10-13_8_21_14_all_47_15</strain>
    </source>
</reference>
<gene>
    <name evidence="2" type="ORF">COW88_00390</name>
</gene>